<feature type="chain" id="PRO_5015724344" description="Secreted protein with PEP-CTERM sorting signal" evidence="1">
    <location>
        <begin position="22"/>
        <end position="104"/>
    </location>
</feature>
<accession>A0A2T6K0T6</accession>
<comment type="caution">
    <text evidence="2">The sequence shown here is derived from an EMBL/GenBank/DDBJ whole genome shotgun (WGS) entry which is preliminary data.</text>
</comment>
<dbReference type="RefSeq" id="WP_108389370.1">
    <property type="nucleotide sequence ID" value="NZ_QBUD01000044.1"/>
</dbReference>
<keyword evidence="1" id="KW-0732">Signal</keyword>
<dbReference type="EMBL" id="QBUD01000044">
    <property type="protein sequence ID" value="PUB08235.1"/>
    <property type="molecule type" value="Genomic_DNA"/>
</dbReference>
<dbReference type="Proteomes" id="UP000244523">
    <property type="component" value="Unassembled WGS sequence"/>
</dbReference>
<gene>
    <name evidence="2" type="ORF">C8N45_1441</name>
</gene>
<proteinExistence type="predicted"/>
<evidence type="ECO:0000313" key="2">
    <source>
        <dbReference type="EMBL" id="PUB08235.1"/>
    </source>
</evidence>
<name>A0A2T6K0T6_9RHOB</name>
<evidence type="ECO:0000256" key="1">
    <source>
        <dbReference type="SAM" id="SignalP"/>
    </source>
</evidence>
<sequence>MVLIRAILIVFVTLSASFSGALDAGHLTTTEHHHAAVEITADDGPLCCDDSTERGQNCHVLPAVLADEDGHIAAPPTDAEMFIMVGLLLIGIELSGPVDPPRIV</sequence>
<evidence type="ECO:0008006" key="4">
    <source>
        <dbReference type="Google" id="ProtNLM"/>
    </source>
</evidence>
<reference evidence="2 3" key="1">
    <citation type="submission" date="2018-04" db="EMBL/GenBank/DDBJ databases">
        <title>Genomic Encyclopedia of Archaeal and Bacterial Type Strains, Phase II (KMG-II): from individual species to whole genera.</title>
        <authorList>
            <person name="Goeker M."/>
        </authorList>
    </citation>
    <scope>NUCLEOTIDE SEQUENCE [LARGE SCALE GENOMIC DNA]</scope>
    <source>
        <strain evidence="2 3">DSM 29955</strain>
    </source>
</reference>
<organism evidence="2 3">
    <name type="scientific">Yoonia sediminilitoris</name>
    <dbReference type="NCBI Taxonomy" id="1286148"/>
    <lineage>
        <taxon>Bacteria</taxon>
        <taxon>Pseudomonadati</taxon>
        <taxon>Pseudomonadota</taxon>
        <taxon>Alphaproteobacteria</taxon>
        <taxon>Rhodobacterales</taxon>
        <taxon>Paracoccaceae</taxon>
        <taxon>Yoonia</taxon>
    </lineage>
</organism>
<protein>
    <recommendedName>
        <fullName evidence="4">Secreted protein with PEP-CTERM sorting signal</fullName>
    </recommendedName>
</protein>
<feature type="signal peptide" evidence="1">
    <location>
        <begin position="1"/>
        <end position="21"/>
    </location>
</feature>
<evidence type="ECO:0000313" key="3">
    <source>
        <dbReference type="Proteomes" id="UP000244523"/>
    </source>
</evidence>
<keyword evidence="3" id="KW-1185">Reference proteome</keyword>
<dbReference type="AlphaFoldDB" id="A0A2T6K0T6"/>